<gene>
    <name evidence="2" type="ORF">HERILL_LOCUS1872</name>
</gene>
<dbReference type="SUPFAM" id="SSF56672">
    <property type="entry name" value="DNA/RNA polymerases"/>
    <property type="match status" value="1"/>
</dbReference>
<evidence type="ECO:0000313" key="3">
    <source>
        <dbReference type="Proteomes" id="UP000594454"/>
    </source>
</evidence>
<dbReference type="InterPro" id="IPR043502">
    <property type="entry name" value="DNA/RNA_pol_sf"/>
</dbReference>
<dbReference type="Proteomes" id="UP000594454">
    <property type="component" value="Chromosome 1"/>
</dbReference>
<proteinExistence type="predicted"/>
<feature type="domain" description="Reverse transcriptase" evidence="1">
    <location>
        <begin position="92"/>
        <end position="208"/>
    </location>
</feature>
<dbReference type="AlphaFoldDB" id="A0A7R8YQN6"/>
<evidence type="ECO:0000259" key="1">
    <source>
        <dbReference type="PROSITE" id="PS50878"/>
    </source>
</evidence>
<dbReference type="Pfam" id="PF00078">
    <property type="entry name" value="RVT_1"/>
    <property type="match status" value="1"/>
</dbReference>
<dbReference type="GO" id="GO:0071897">
    <property type="term" value="P:DNA biosynthetic process"/>
    <property type="evidence" value="ECO:0007669"/>
    <property type="project" value="UniProtKB-ARBA"/>
</dbReference>
<dbReference type="InterPro" id="IPR000477">
    <property type="entry name" value="RT_dom"/>
</dbReference>
<accession>A0A7R8YQN6</accession>
<evidence type="ECO:0000313" key="2">
    <source>
        <dbReference type="EMBL" id="CAD7078614.1"/>
    </source>
</evidence>
<protein>
    <recommendedName>
        <fullName evidence="1">Reverse transcriptase domain-containing protein</fullName>
    </recommendedName>
</protein>
<dbReference type="EMBL" id="LR899009">
    <property type="protein sequence ID" value="CAD7078614.1"/>
    <property type="molecule type" value="Genomic_DNA"/>
</dbReference>
<dbReference type="PANTHER" id="PTHR19446">
    <property type="entry name" value="REVERSE TRANSCRIPTASES"/>
    <property type="match status" value="1"/>
</dbReference>
<dbReference type="InParanoid" id="A0A7R8YQN6"/>
<keyword evidence="3" id="KW-1185">Reference proteome</keyword>
<organism evidence="2 3">
    <name type="scientific">Hermetia illucens</name>
    <name type="common">Black soldier fly</name>
    <dbReference type="NCBI Taxonomy" id="343691"/>
    <lineage>
        <taxon>Eukaryota</taxon>
        <taxon>Metazoa</taxon>
        <taxon>Ecdysozoa</taxon>
        <taxon>Arthropoda</taxon>
        <taxon>Hexapoda</taxon>
        <taxon>Insecta</taxon>
        <taxon>Pterygota</taxon>
        <taxon>Neoptera</taxon>
        <taxon>Endopterygota</taxon>
        <taxon>Diptera</taxon>
        <taxon>Brachycera</taxon>
        <taxon>Stratiomyomorpha</taxon>
        <taxon>Stratiomyidae</taxon>
        <taxon>Hermetiinae</taxon>
        <taxon>Hermetia</taxon>
    </lineage>
</organism>
<reference evidence="2 3" key="1">
    <citation type="submission" date="2020-11" db="EMBL/GenBank/DDBJ databases">
        <authorList>
            <person name="Wallbank WR R."/>
            <person name="Pardo Diaz C."/>
            <person name="Kozak K."/>
            <person name="Martin S."/>
            <person name="Jiggins C."/>
            <person name="Moest M."/>
            <person name="Warren A I."/>
            <person name="Generalovic N T."/>
            <person name="Byers J.R.P. K."/>
            <person name="Montejo-Kovacevich G."/>
            <person name="Yen C E."/>
        </authorList>
    </citation>
    <scope>NUCLEOTIDE SEQUENCE [LARGE SCALE GENOMIC DNA]</scope>
</reference>
<name>A0A7R8YQN6_HERIL</name>
<sequence>MGRFRGRSSPQITCPSLLLKIIQGLFPQQEESTDTFQPPLNVMAIPPVTRDELLEICGRIGDNKAPGLDRVPNKAFKLAVKSRLDMFAELFEACMSEGVFPAAWKRQKLLVPKPGKPPGEPSSYRPICLLDTVGKMLERVIYNRLLPVVENQGGLSNRQYEFRKDRSTIDAIKLVTGLAEDAIRRKGSTSKYCVVVTLDVKNAFNSAN</sequence>
<dbReference type="PROSITE" id="PS50878">
    <property type="entry name" value="RT_POL"/>
    <property type="match status" value="1"/>
</dbReference>